<dbReference type="RefSeq" id="WP_087158981.1">
    <property type="nucleotide sequence ID" value="NZ_NFKM01000018.1"/>
</dbReference>
<feature type="domain" description="AAA" evidence="1">
    <location>
        <begin position="18"/>
        <end position="151"/>
    </location>
</feature>
<name>A0A1Y4LSU5_9FIRM</name>
<dbReference type="PANTHER" id="PTHR33295:SF7">
    <property type="entry name" value="ATPASE"/>
    <property type="match status" value="1"/>
</dbReference>
<dbReference type="SUPFAM" id="SSF52540">
    <property type="entry name" value="P-loop containing nucleoside triphosphate hydrolases"/>
    <property type="match status" value="1"/>
</dbReference>
<dbReference type="InterPro" id="IPR025420">
    <property type="entry name" value="DUF4143"/>
</dbReference>
<dbReference type="Proteomes" id="UP000195447">
    <property type="component" value="Unassembled WGS sequence"/>
</dbReference>
<evidence type="ECO:0008006" key="5">
    <source>
        <dbReference type="Google" id="ProtNLM"/>
    </source>
</evidence>
<proteinExistence type="predicted"/>
<dbReference type="EMBL" id="NFKM01000018">
    <property type="protein sequence ID" value="OUP58061.1"/>
    <property type="molecule type" value="Genomic_DNA"/>
</dbReference>
<dbReference type="Pfam" id="PF13635">
    <property type="entry name" value="DUF4143"/>
    <property type="match status" value="1"/>
</dbReference>
<gene>
    <name evidence="3" type="ORF">B5F14_08370</name>
</gene>
<evidence type="ECO:0000259" key="2">
    <source>
        <dbReference type="Pfam" id="PF13635"/>
    </source>
</evidence>
<sequence length="438" mass="51094">MERHIMKKLIQWKNSKKKKPLIIKGTRQVGKTYIIRQFGKENYRNVLEINFERDLSAREIFQKTHDPKEIYEYFTYFALEERIDQDTLLFLDEIQACPDALTALKFIGEDFPCDIICSGSLLGVAISRTSSYPVRYVEVIEMFPLSFIEFLNALDINETVLRKVFDCVKNCEPIPELLHDKMNEYFSLYMVIGGMPEVVQEYIDSQDKKNCLRIQRAIVNDYLADMVKYSDATQAIKIRECFDSIPLQLAKENHKFQYSMIQKGYNARYFDNSLQWLKDAGIVIQTNRLAHIDYPLKKEVELSIFKIYMGDTGLLVSSFDDRDVLRIMQGEIGIYKGAIYENVVAQMLKRLSINAYYYEPNQYTEIAFVIDCLDGITPIEVKAGNHTTSKSFKNFVAKYKPQYAFRLSSKNIGKDEENGIYFYPLYALEFQFDTEALN</sequence>
<evidence type="ECO:0000313" key="3">
    <source>
        <dbReference type="EMBL" id="OUP58061.1"/>
    </source>
</evidence>
<accession>A0A1Y4LSU5</accession>
<evidence type="ECO:0000259" key="1">
    <source>
        <dbReference type="Pfam" id="PF13173"/>
    </source>
</evidence>
<dbReference type="InterPro" id="IPR041682">
    <property type="entry name" value="AAA_14"/>
</dbReference>
<dbReference type="PANTHER" id="PTHR33295">
    <property type="entry name" value="ATPASE"/>
    <property type="match status" value="1"/>
</dbReference>
<organism evidence="3 4">
    <name type="scientific">Faecalitalea cylindroides</name>
    <dbReference type="NCBI Taxonomy" id="39483"/>
    <lineage>
        <taxon>Bacteria</taxon>
        <taxon>Bacillati</taxon>
        <taxon>Bacillota</taxon>
        <taxon>Erysipelotrichia</taxon>
        <taxon>Erysipelotrichales</taxon>
        <taxon>Erysipelotrichaceae</taxon>
        <taxon>Faecalitalea</taxon>
    </lineage>
</organism>
<dbReference type="Gene3D" id="3.40.50.300">
    <property type="entry name" value="P-loop containing nucleotide triphosphate hydrolases"/>
    <property type="match status" value="1"/>
</dbReference>
<reference evidence="4" key="1">
    <citation type="submission" date="2017-04" db="EMBL/GenBank/DDBJ databases">
        <title>Function of individual gut microbiota members based on whole genome sequencing of pure cultures obtained from chicken caecum.</title>
        <authorList>
            <person name="Medvecky M."/>
            <person name="Cejkova D."/>
            <person name="Polansky O."/>
            <person name="Karasova D."/>
            <person name="Kubasova T."/>
            <person name="Cizek A."/>
            <person name="Rychlik I."/>
        </authorList>
    </citation>
    <scope>NUCLEOTIDE SEQUENCE [LARGE SCALE GENOMIC DNA]</scope>
    <source>
        <strain evidence="4">An178</strain>
    </source>
</reference>
<dbReference type="Pfam" id="PF13173">
    <property type="entry name" value="AAA_14"/>
    <property type="match status" value="1"/>
</dbReference>
<dbReference type="InterPro" id="IPR027417">
    <property type="entry name" value="P-loop_NTPase"/>
</dbReference>
<feature type="domain" description="DUF4143" evidence="2">
    <location>
        <begin position="225"/>
        <end position="384"/>
    </location>
</feature>
<evidence type="ECO:0000313" key="4">
    <source>
        <dbReference type="Proteomes" id="UP000195447"/>
    </source>
</evidence>
<protein>
    <recommendedName>
        <fullName evidence="5">ATPase</fullName>
    </recommendedName>
</protein>
<keyword evidence="4" id="KW-1185">Reference proteome</keyword>
<comment type="caution">
    <text evidence="3">The sequence shown here is derived from an EMBL/GenBank/DDBJ whole genome shotgun (WGS) entry which is preliminary data.</text>
</comment>
<dbReference type="AlphaFoldDB" id="A0A1Y4LSU5"/>